<name>A0ABR8UQS5_9MICC</name>
<dbReference type="SUPFAM" id="SSF55729">
    <property type="entry name" value="Acyl-CoA N-acyltransferases (Nat)"/>
    <property type="match status" value="1"/>
</dbReference>
<organism evidence="4 5">
    <name type="scientific">Arthrobacter gallicola</name>
    <dbReference type="NCBI Taxonomy" id="2762225"/>
    <lineage>
        <taxon>Bacteria</taxon>
        <taxon>Bacillati</taxon>
        <taxon>Actinomycetota</taxon>
        <taxon>Actinomycetes</taxon>
        <taxon>Micrococcales</taxon>
        <taxon>Micrococcaceae</taxon>
        <taxon>Arthrobacter</taxon>
    </lineage>
</organism>
<dbReference type="Gene3D" id="3.40.630.30">
    <property type="match status" value="1"/>
</dbReference>
<dbReference type="InterPro" id="IPR016181">
    <property type="entry name" value="Acyl_CoA_acyltransferase"/>
</dbReference>
<dbReference type="RefSeq" id="WP_191806978.1">
    <property type="nucleotide sequence ID" value="NZ_JACSQD010000002.1"/>
</dbReference>
<evidence type="ECO:0000313" key="4">
    <source>
        <dbReference type="EMBL" id="MBD7994581.1"/>
    </source>
</evidence>
<dbReference type="InterPro" id="IPR000182">
    <property type="entry name" value="GNAT_dom"/>
</dbReference>
<keyword evidence="2" id="KW-0012">Acyltransferase</keyword>
<reference evidence="4 5" key="1">
    <citation type="submission" date="2020-08" db="EMBL/GenBank/DDBJ databases">
        <title>A Genomic Blueprint of the Chicken Gut Microbiome.</title>
        <authorList>
            <person name="Gilroy R."/>
            <person name="Ravi A."/>
            <person name="Getino M."/>
            <person name="Pursley I."/>
            <person name="Horton D.L."/>
            <person name="Alikhan N.-F."/>
            <person name="Baker D."/>
            <person name="Gharbi K."/>
            <person name="Hall N."/>
            <person name="Watson M."/>
            <person name="Adriaenssens E.M."/>
            <person name="Foster-Nyarko E."/>
            <person name="Jarju S."/>
            <person name="Secka A."/>
            <person name="Antonio M."/>
            <person name="Oren A."/>
            <person name="Chaudhuri R."/>
            <person name="La Ragione R.M."/>
            <person name="Hildebrand F."/>
            <person name="Pallen M.J."/>
        </authorList>
    </citation>
    <scope>NUCLEOTIDE SEQUENCE [LARGE SCALE GENOMIC DNA]</scope>
    <source>
        <strain evidence="4 5">Sa2CUA1</strain>
    </source>
</reference>
<evidence type="ECO:0000313" key="5">
    <source>
        <dbReference type="Proteomes" id="UP000609874"/>
    </source>
</evidence>
<dbReference type="PANTHER" id="PTHR43800:SF1">
    <property type="entry name" value="PEPTIDYL-LYSINE N-ACETYLTRANSFERASE YJAB"/>
    <property type="match status" value="1"/>
</dbReference>
<dbReference type="PROSITE" id="PS51186">
    <property type="entry name" value="GNAT"/>
    <property type="match status" value="1"/>
</dbReference>
<evidence type="ECO:0000259" key="3">
    <source>
        <dbReference type="PROSITE" id="PS51186"/>
    </source>
</evidence>
<protein>
    <submittedName>
        <fullName evidence="4">GNAT family N-acetyltransferase</fullName>
    </submittedName>
</protein>
<keyword evidence="5" id="KW-1185">Reference proteome</keyword>
<gene>
    <name evidence="4" type="ORF">H9639_04650</name>
</gene>
<keyword evidence="1" id="KW-0808">Transferase</keyword>
<proteinExistence type="predicted"/>
<dbReference type="Proteomes" id="UP000609874">
    <property type="component" value="Unassembled WGS sequence"/>
</dbReference>
<sequence length="152" mass="16396">MNETEQQLTIRPSHGTAEYPRLVEIWRSAVRATHDFLAESDFERIEGNLASAYFPAVTLIVAERGSQVLGFAGVSEGTLEMLFVSDPARGQGVGSALLSEAIAGYGVTRLDVNEQNEGALGFYLSRGFVQVGRSELDGDGRPYPVLHLALPA</sequence>
<feature type="domain" description="N-acetyltransferase" evidence="3">
    <location>
        <begin position="8"/>
        <end position="152"/>
    </location>
</feature>
<dbReference type="EMBL" id="JACSQD010000002">
    <property type="protein sequence ID" value="MBD7994581.1"/>
    <property type="molecule type" value="Genomic_DNA"/>
</dbReference>
<accession>A0ABR8UQS5</accession>
<dbReference type="CDD" id="cd04301">
    <property type="entry name" value="NAT_SF"/>
    <property type="match status" value="1"/>
</dbReference>
<dbReference type="PANTHER" id="PTHR43800">
    <property type="entry name" value="PEPTIDYL-LYSINE N-ACETYLTRANSFERASE YJAB"/>
    <property type="match status" value="1"/>
</dbReference>
<evidence type="ECO:0000256" key="1">
    <source>
        <dbReference type="ARBA" id="ARBA00022679"/>
    </source>
</evidence>
<comment type="caution">
    <text evidence="4">The sequence shown here is derived from an EMBL/GenBank/DDBJ whole genome shotgun (WGS) entry which is preliminary data.</text>
</comment>
<dbReference type="Pfam" id="PF13673">
    <property type="entry name" value="Acetyltransf_10"/>
    <property type="match status" value="1"/>
</dbReference>
<evidence type="ECO:0000256" key="2">
    <source>
        <dbReference type="ARBA" id="ARBA00023315"/>
    </source>
</evidence>